<dbReference type="Gene3D" id="1.20.1600.10">
    <property type="entry name" value="Outer membrane efflux proteins (OEP)"/>
    <property type="match status" value="1"/>
</dbReference>
<evidence type="ECO:0000313" key="3">
    <source>
        <dbReference type="EMBL" id="KGF72255.1"/>
    </source>
</evidence>
<proteinExistence type="predicted"/>
<dbReference type="EMBL" id="JJML01000031">
    <property type="protein sequence ID" value="KGF72255.1"/>
    <property type="molecule type" value="Genomic_DNA"/>
</dbReference>
<keyword evidence="1" id="KW-0175">Coiled coil</keyword>
<feature type="compositionally biased region" description="Pro residues" evidence="2">
    <location>
        <begin position="1"/>
        <end position="12"/>
    </location>
</feature>
<protein>
    <submittedName>
        <fullName evidence="3">Uncharacterized protein</fullName>
    </submittedName>
</protein>
<feature type="region of interest" description="Disordered" evidence="2">
    <location>
        <begin position="1"/>
        <end position="43"/>
    </location>
</feature>
<gene>
    <name evidence="3" type="ORF">DO97_10895</name>
</gene>
<evidence type="ECO:0000256" key="2">
    <source>
        <dbReference type="SAM" id="MobiDB-lite"/>
    </source>
</evidence>
<organism evidence="3 4">
    <name type="scientific">Neosynechococcus sphagnicola sy1</name>
    <dbReference type="NCBI Taxonomy" id="1497020"/>
    <lineage>
        <taxon>Bacteria</taxon>
        <taxon>Bacillati</taxon>
        <taxon>Cyanobacteriota</taxon>
        <taxon>Cyanophyceae</taxon>
        <taxon>Neosynechococcales</taxon>
        <taxon>Neosynechococcaceae</taxon>
        <taxon>Neosynechococcus</taxon>
    </lineage>
</organism>
<name>A0A098TI48_9CYAN</name>
<dbReference type="Proteomes" id="UP000030170">
    <property type="component" value="Unassembled WGS sequence"/>
</dbReference>
<dbReference type="STRING" id="1497020.DO97_10895"/>
<sequence>MPRQLPPKPPSPDVEETPDSPPEPADPETMQTDPNPLNPAGDSLDQLIKLRFNDDAWQAMLGELPCLTASEPCIRQLQGLAVQNSTTLKEIDQRLEAINEKIDQARKNNQATVRLGVFEPLVQRYLSLENVTTIDNQGRTTTQQRGFLDRLASLFIQPLTSINEILSLVGLPLFRNQIGGDPAAQQRSIAIADLQVKVAEIIKGRAEIADKIREQVILTVLDFDQTRREFQISQEVAKRETLRTRLIEVDYRFGQGDTVSYLGNLSALDRQKAQAFREWARLRSQLARIKILVLGVEE</sequence>
<feature type="coiled-coil region" evidence="1">
    <location>
        <begin position="88"/>
        <end position="115"/>
    </location>
</feature>
<reference evidence="3 4" key="1">
    <citation type="journal article" date="2014" name="Mol. Ecol.">
        <title>Evolution of Synechococcus.</title>
        <authorList>
            <person name="Dvorak P."/>
            <person name="Casamatta D."/>
            <person name="Hasler P."/>
            <person name="Poulickova A."/>
            <person name="Ondrej V."/>
            <person name="Sanges R."/>
        </authorList>
    </citation>
    <scope>NUCLEOTIDE SEQUENCE [LARGE SCALE GENOMIC DNA]</scope>
    <source>
        <strain evidence="3 4">CAUP A 1101</strain>
    </source>
</reference>
<keyword evidence="4" id="KW-1185">Reference proteome</keyword>
<evidence type="ECO:0000313" key="4">
    <source>
        <dbReference type="Proteomes" id="UP000030170"/>
    </source>
</evidence>
<accession>A0A098TI48</accession>
<comment type="caution">
    <text evidence="3">The sequence shown here is derived from an EMBL/GenBank/DDBJ whole genome shotgun (WGS) entry which is preliminary data.</text>
</comment>
<evidence type="ECO:0000256" key="1">
    <source>
        <dbReference type="SAM" id="Coils"/>
    </source>
</evidence>
<dbReference type="AlphaFoldDB" id="A0A098TI48"/>